<keyword evidence="1" id="KW-0812">Transmembrane</keyword>
<keyword evidence="3" id="KW-1185">Reference proteome</keyword>
<evidence type="ECO:0000313" key="3">
    <source>
        <dbReference type="Proteomes" id="UP000294546"/>
    </source>
</evidence>
<keyword evidence="1" id="KW-0472">Membrane</keyword>
<organism evidence="2 3">
    <name type="scientific">Marinobacterium mangrovicola</name>
    <dbReference type="NCBI Taxonomy" id="1476959"/>
    <lineage>
        <taxon>Bacteria</taxon>
        <taxon>Pseudomonadati</taxon>
        <taxon>Pseudomonadota</taxon>
        <taxon>Gammaproteobacteria</taxon>
        <taxon>Oceanospirillales</taxon>
        <taxon>Oceanospirillaceae</taxon>
        <taxon>Marinobacterium</taxon>
    </lineage>
</organism>
<feature type="transmembrane region" description="Helical" evidence="1">
    <location>
        <begin position="69"/>
        <end position="91"/>
    </location>
</feature>
<sequence length="191" mass="20209">MSNIKITNNTNLPIHICMTWKGIVQYYKNDLQPGESYNFDKFGMGWSDFHAVVGTESNKFNHDQDFANILSFGAAITGVVIGVAGLVLVPFSGGSSTALVAAGTALAISSTSVSAASVAIDGINGALLPASLKAIFVSDHYDISIYGGDILGDHEKSDGEEKFVVSRIDPLRIEWKNLANGNTGIEVAPTN</sequence>
<evidence type="ECO:0000313" key="2">
    <source>
        <dbReference type="EMBL" id="TCK07611.1"/>
    </source>
</evidence>
<reference evidence="2 3" key="1">
    <citation type="submission" date="2019-03" db="EMBL/GenBank/DDBJ databases">
        <title>Genomic Encyclopedia of Archaeal and Bacterial Type Strains, Phase II (KMG-II): from individual species to whole genera.</title>
        <authorList>
            <person name="Goeker M."/>
        </authorList>
    </citation>
    <scope>NUCLEOTIDE SEQUENCE [LARGE SCALE GENOMIC DNA]</scope>
    <source>
        <strain evidence="2 3">DSM 27697</strain>
    </source>
</reference>
<proteinExistence type="predicted"/>
<dbReference type="RefSeq" id="WP_132292546.1">
    <property type="nucleotide sequence ID" value="NZ_SMFU01000008.1"/>
</dbReference>
<dbReference type="EMBL" id="SMFU01000008">
    <property type="protein sequence ID" value="TCK07611.1"/>
    <property type="molecule type" value="Genomic_DNA"/>
</dbReference>
<keyword evidence="1" id="KW-1133">Transmembrane helix</keyword>
<feature type="transmembrane region" description="Helical" evidence="1">
    <location>
        <begin position="97"/>
        <end position="120"/>
    </location>
</feature>
<evidence type="ECO:0000256" key="1">
    <source>
        <dbReference type="SAM" id="Phobius"/>
    </source>
</evidence>
<comment type="caution">
    <text evidence="2">The sequence shown here is derived from an EMBL/GenBank/DDBJ whole genome shotgun (WGS) entry which is preliminary data.</text>
</comment>
<name>A0A4R1GK02_9GAMM</name>
<protein>
    <submittedName>
        <fullName evidence="2">Uncharacterized protein</fullName>
    </submittedName>
</protein>
<dbReference type="AlphaFoldDB" id="A0A4R1GK02"/>
<dbReference type="Proteomes" id="UP000294546">
    <property type="component" value="Unassembled WGS sequence"/>
</dbReference>
<dbReference type="OrthoDB" id="7063490at2"/>
<accession>A0A4R1GK02</accession>
<gene>
    <name evidence="2" type="ORF">CLV83_2482</name>
</gene>